<dbReference type="SUPFAM" id="SSF54427">
    <property type="entry name" value="NTF2-like"/>
    <property type="match status" value="1"/>
</dbReference>
<gene>
    <name evidence="2" type="ORF">GL4_1790</name>
</gene>
<protein>
    <submittedName>
        <fullName evidence="2">Possible membrane protein</fullName>
    </submittedName>
</protein>
<organism evidence="2 3">
    <name type="scientific">Methyloceanibacter caenitepidi</name>
    <dbReference type="NCBI Taxonomy" id="1384459"/>
    <lineage>
        <taxon>Bacteria</taxon>
        <taxon>Pseudomonadati</taxon>
        <taxon>Pseudomonadota</taxon>
        <taxon>Alphaproteobacteria</taxon>
        <taxon>Hyphomicrobiales</taxon>
        <taxon>Hyphomicrobiaceae</taxon>
        <taxon>Methyloceanibacter</taxon>
    </lineage>
</organism>
<dbReference type="OrthoDB" id="9812089at2"/>
<evidence type="ECO:0000259" key="1">
    <source>
        <dbReference type="Pfam" id="PF12680"/>
    </source>
</evidence>
<dbReference type="STRING" id="1384459.GL4_1790"/>
<evidence type="ECO:0000313" key="2">
    <source>
        <dbReference type="EMBL" id="BAQ17244.1"/>
    </source>
</evidence>
<dbReference type="EMBL" id="AP014648">
    <property type="protein sequence ID" value="BAQ17244.1"/>
    <property type="molecule type" value="Genomic_DNA"/>
</dbReference>
<dbReference type="Gene3D" id="3.10.450.50">
    <property type="match status" value="1"/>
</dbReference>
<sequence length="127" mass="14688">MPDIERNKETAMAFYDLAFNQSRPAEAVARYVGDTYTQHNPHVKDGKDGFIEYFEEMHRRYPGKRVTFKRVLAEGNFVVLHCLQEWPGDQDWIGIDIFRLDDAGKVVEHWDVLQVAPQSSANPNGMF</sequence>
<dbReference type="InterPro" id="IPR032710">
    <property type="entry name" value="NTF2-like_dom_sf"/>
</dbReference>
<reference evidence="2 3" key="1">
    <citation type="submission" date="2014-09" db="EMBL/GenBank/DDBJ databases">
        <title>Genome sequencing of Methyloceanibacter caenitepidi Gela4.</title>
        <authorList>
            <person name="Takeuchi M."/>
            <person name="Susumu S."/>
            <person name="Kamagata Y."/>
            <person name="Oshima K."/>
            <person name="Hattori M."/>
            <person name="Iwasaki W."/>
        </authorList>
    </citation>
    <scope>NUCLEOTIDE SEQUENCE [LARGE SCALE GENOMIC DNA]</scope>
    <source>
        <strain evidence="2 3">Gela4</strain>
    </source>
</reference>
<accession>A0A0A8K5H1</accession>
<dbReference type="Proteomes" id="UP000031643">
    <property type="component" value="Chromosome"/>
</dbReference>
<proteinExistence type="predicted"/>
<name>A0A0A8K5H1_9HYPH</name>
<dbReference type="KEGG" id="mcg:GL4_1790"/>
<evidence type="ECO:0000313" key="3">
    <source>
        <dbReference type="Proteomes" id="UP000031643"/>
    </source>
</evidence>
<dbReference type="InterPro" id="IPR037401">
    <property type="entry name" value="SnoaL-like"/>
</dbReference>
<dbReference type="HOGENOM" id="CLU_100997_2_1_5"/>
<dbReference type="AlphaFoldDB" id="A0A0A8K5H1"/>
<keyword evidence="3" id="KW-1185">Reference proteome</keyword>
<dbReference type="RefSeq" id="WP_045366710.1">
    <property type="nucleotide sequence ID" value="NZ_AP014648.1"/>
</dbReference>
<feature type="domain" description="SnoaL-like" evidence="1">
    <location>
        <begin position="13"/>
        <end position="109"/>
    </location>
</feature>
<dbReference type="Pfam" id="PF12680">
    <property type="entry name" value="SnoaL_2"/>
    <property type="match status" value="1"/>
</dbReference>